<name>A0A1I4FUZ1_9EURY</name>
<keyword evidence="8" id="KW-1185">Reference proteome</keyword>
<accession>A0A1I4FUZ1</accession>
<dbReference type="InterPro" id="IPR011010">
    <property type="entry name" value="DNA_brk_join_enz"/>
</dbReference>
<evidence type="ECO:0000256" key="3">
    <source>
        <dbReference type="ARBA" id="ARBA00023172"/>
    </source>
</evidence>
<dbReference type="Gene3D" id="1.10.150.130">
    <property type="match status" value="1"/>
</dbReference>
<dbReference type="PANTHER" id="PTHR30349">
    <property type="entry name" value="PHAGE INTEGRASE-RELATED"/>
    <property type="match status" value="1"/>
</dbReference>
<dbReference type="InterPro" id="IPR013762">
    <property type="entry name" value="Integrase-like_cat_sf"/>
</dbReference>
<dbReference type="InterPro" id="IPR002104">
    <property type="entry name" value="Integrase_catalytic"/>
</dbReference>
<dbReference type="GO" id="GO:0015074">
    <property type="term" value="P:DNA integration"/>
    <property type="evidence" value="ECO:0007669"/>
    <property type="project" value="UniProtKB-KW"/>
</dbReference>
<dbReference type="GO" id="GO:0006310">
    <property type="term" value="P:DNA recombination"/>
    <property type="evidence" value="ECO:0007669"/>
    <property type="project" value="UniProtKB-KW"/>
</dbReference>
<dbReference type="InterPro" id="IPR010998">
    <property type="entry name" value="Integrase_recombinase_N"/>
</dbReference>
<dbReference type="InterPro" id="IPR050090">
    <property type="entry name" value="Tyrosine_recombinase_XerCD"/>
</dbReference>
<dbReference type="SUPFAM" id="SSF56349">
    <property type="entry name" value="DNA breaking-rejoining enzymes"/>
    <property type="match status" value="1"/>
</dbReference>
<keyword evidence="2 4" id="KW-0238">DNA-binding</keyword>
<dbReference type="EMBL" id="FOTC01000003">
    <property type="protein sequence ID" value="SFL21654.1"/>
    <property type="molecule type" value="Genomic_DNA"/>
</dbReference>
<dbReference type="PANTHER" id="PTHR30349:SF41">
    <property type="entry name" value="INTEGRASE_RECOMBINASE PROTEIN MJ0367-RELATED"/>
    <property type="match status" value="1"/>
</dbReference>
<dbReference type="GO" id="GO:0003677">
    <property type="term" value="F:DNA binding"/>
    <property type="evidence" value="ECO:0007669"/>
    <property type="project" value="UniProtKB-UniRule"/>
</dbReference>
<keyword evidence="3" id="KW-0233">DNA recombination</keyword>
<dbReference type="CDD" id="cd00397">
    <property type="entry name" value="DNA_BRE_C"/>
    <property type="match status" value="1"/>
</dbReference>
<sequence>MEGFETFLRVKKSLSSKTVSQHVTMAKAFLQDVETLAPTDVHVMKFREEMIDEGYSNSHINNTQNAIEYYFEHAGRMDELGNYSSLPRHCGDPEPLSEEELEMFVTNTTKLRDEALVLFLSSSGVRASAAVNLEFRDVDLDEKTAEITEAKGHTEYTAIFSDECAEVLERYRNVRNADADDPVFESRTGNRLTRNGLLQVIKRIGDRAGIENVYTHRFRASFANRIQRNGGDIYQIKELMGHRDIRSTVRYLKMDKDELREEHENLLNSISSNSGN</sequence>
<evidence type="ECO:0000256" key="2">
    <source>
        <dbReference type="ARBA" id="ARBA00023125"/>
    </source>
</evidence>
<dbReference type="STRING" id="553466.SAMN04487950_2852"/>
<dbReference type="InterPro" id="IPR044068">
    <property type="entry name" value="CB"/>
</dbReference>
<feature type="domain" description="Tyr recombinase" evidence="5">
    <location>
        <begin position="91"/>
        <end position="264"/>
    </location>
</feature>
<feature type="domain" description="Core-binding (CB)" evidence="6">
    <location>
        <begin position="1"/>
        <end position="75"/>
    </location>
</feature>
<evidence type="ECO:0000313" key="8">
    <source>
        <dbReference type="Proteomes" id="UP000199607"/>
    </source>
</evidence>
<reference evidence="8" key="1">
    <citation type="submission" date="2016-10" db="EMBL/GenBank/DDBJ databases">
        <authorList>
            <person name="Varghese N."/>
            <person name="Submissions S."/>
        </authorList>
    </citation>
    <scope>NUCLEOTIDE SEQUENCE [LARGE SCALE GENOMIC DNA]</scope>
    <source>
        <strain evidence="8">CGMCC 1.7738</strain>
    </source>
</reference>
<organism evidence="7 8">
    <name type="scientific">Halogranum rubrum</name>
    <dbReference type="NCBI Taxonomy" id="553466"/>
    <lineage>
        <taxon>Archaea</taxon>
        <taxon>Methanobacteriati</taxon>
        <taxon>Methanobacteriota</taxon>
        <taxon>Stenosarchaea group</taxon>
        <taxon>Halobacteria</taxon>
        <taxon>Halobacteriales</taxon>
        <taxon>Haloferacaceae</taxon>
    </lineage>
</organism>
<evidence type="ECO:0000256" key="4">
    <source>
        <dbReference type="PROSITE-ProRule" id="PRU01248"/>
    </source>
</evidence>
<proteinExistence type="predicted"/>
<evidence type="ECO:0000259" key="6">
    <source>
        <dbReference type="PROSITE" id="PS51900"/>
    </source>
</evidence>
<dbReference type="AlphaFoldDB" id="A0A1I4FUZ1"/>
<dbReference type="Gene3D" id="1.10.443.10">
    <property type="entry name" value="Intergrase catalytic core"/>
    <property type="match status" value="1"/>
</dbReference>
<evidence type="ECO:0000313" key="7">
    <source>
        <dbReference type="EMBL" id="SFL21654.1"/>
    </source>
</evidence>
<evidence type="ECO:0000256" key="1">
    <source>
        <dbReference type="ARBA" id="ARBA00022908"/>
    </source>
</evidence>
<keyword evidence="1" id="KW-0229">DNA integration</keyword>
<dbReference type="PROSITE" id="PS51900">
    <property type="entry name" value="CB"/>
    <property type="match status" value="1"/>
</dbReference>
<protein>
    <submittedName>
        <fullName evidence="7">Phage integrase family protein</fullName>
    </submittedName>
</protein>
<evidence type="ECO:0000259" key="5">
    <source>
        <dbReference type="PROSITE" id="PS51898"/>
    </source>
</evidence>
<dbReference type="Proteomes" id="UP000199607">
    <property type="component" value="Unassembled WGS sequence"/>
</dbReference>
<dbReference type="Pfam" id="PF00589">
    <property type="entry name" value="Phage_integrase"/>
    <property type="match status" value="1"/>
</dbReference>
<gene>
    <name evidence="7" type="ORF">SAMN04487950_2852</name>
</gene>
<dbReference type="PROSITE" id="PS51898">
    <property type="entry name" value="TYR_RECOMBINASE"/>
    <property type="match status" value="1"/>
</dbReference>